<keyword evidence="3" id="KW-1185">Reference proteome</keyword>
<dbReference type="Proteomes" id="UP000811609">
    <property type="component" value="Chromosome 15"/>
</dbReference>
<sequence>MAILFNQKCKTQVRHPGLPSPSTTHTRLSLGFILSSIYMHAVILSSGRNFKSQSSLKLHLRKLLHCSATAPNGILKCRVLLHTTEAQPEIFNRPKPTVQLHARHHTQPQKNQPTRAHQTSIFAN</sequence>
<comment type="caution">
    <text evidence="2">The sequence shown here is derived from an EMBL/GenBank/DDBJ whole genome shotgun (WGS) entry which is preliminary data.</text>
</comment>
<proteinExistence type="predicted"/>
<gene>
    <name evidence="2" type="ORF">CIPAW_15G018300</name>
</gene>
<accession>A0A8T1N7Q4</accession>
<organism evidence="2 3">
    <name type="scientific">Carya illinoinensis</name>
    <name type="common">Pecan</name>
    <dbReference type="NCBI Taxonomy" id="32201"/>
    <lineage>
        <taxon>Eukaryota</taxon>
        <taxon>Viridiplantae</taxon>
        <taxon>Streptophyta</taxon>
        <taxon>Embryophyta</taxon>
        <taxon>Tracheophyta</taxon>
        <taxon>Spermatophyta</taxon>
        <taxon>Magnoliopsida</taxon>
        <taxon>eudicotyledons</taxon>
        <taxon>Gunneridae</taxon>
        <taxon>Pentapetalae</taxon>
        <taxon>rosids</taxon>
        <taxon>fabids</taxon>
        <taxon>Fagales</taxon>
        <taxon>Juglandaceae</taxon>
        <taxon>Carya</taxon>
    </lineage>
</organism>
<dbReference type="AlphaFoldDB" id="A0A8T1N7Q4"/>
<evidence type="ECO:0000313" key="3">
    <source>
        <dbReference type="Proteomes" id="UP000811609"/>
    </source>
</evidence>
<reference evidence="2" key="1">
    <citation type="submission" date="2020-12" db="EMBL/GenBank/DDBJ databases">
        <title>WGS assembly of Carya illinoinensis cv. Pawnee.</title>
        <authorList>
            <person name="Platts A."/>
            <person name="Shu S."/>
            <person name="Wright S."/>
            <person name="Barry K."/>
            <person name="Edger P."/>
            <person name="Pires J.C."/>
            <person name="Schmutz J."/>
        </authorList>
    </citation>
    <scope>NUCLEOTIDE SEQUENCE</scope>
    <source>
        <tissue evidence="2">Leaf</tissue>
    </source>
</reference>
<dbReference type="EMBL" id="CM031823">
    <property type="protein sequence ID" value="KAG6626032.1"/>
    <property type="molecule type" value="Genomic_DNA"/>
</dbReference>
<protein>
    <submittedName>
        <fullName evidence="2">Uncharacterized protein</fullName>
    </submittedName>
</protein>
<feature type="region of interest" description="Disordered" evidence="1">
    <location>
        <begin position="100"/>
        <end position="124"/>
    </location>
</feature>
<feature type="compositionally biased region" description="Polar residues" evidence="1">
    <location>
        <begin position="108"/>
        <end position="124"/>
    </location>
</feature>
<evidence type="ECO:0000256" key="1">
    <source>
        <dbReference type="SAM" id="MobiDB-lite"/>
    </source>
</evidence>
<evidence type="ECO:0000313" key="2">
    <source>
        <dbReference type="EMBL" id="KAG6626032.1"/>
    </source>
</evidence>
<name>A0A8T1N7Q4_CARIL</name>